<organism evidence="1 2">
    <name type="scientific">Paraburkholderia ginsengiterrae</name>
    <dbReference type="NCBI Taxonomy" id="1462993"/>
    <lineage>
        <taxon>Bacteria</taxon>
        <taxon>Pseudomonadati</taxon>
        <taxon>Pseudomonadota</taxon>
        <taxon>Betaproteobacteria</taxon>
        <taxon>Burkholderiales</taxon>
        <taxon>Burkholderiaceae</taxon>
        <taxon>Paraburkholderia</taxon>
    </lineage>
</organism>
<gene>
    <name evidence="1" type="ORF">A6V37_32590</name>
</gene>
<accession>A0A1A9N3F5</accession>
<dbReference type="Proteomes" id="UP000078116">
    <property type="component" value="Unassembled WGS sequence"/>
</dbReference>
<dbReference type="EMBL" id="LXKA01000339">
    <property type="protein sequence ID" value="OAJ55579.1"/>
    <property type="molecule type" value="Genomic_DNA"/>
</dbReference>
<name>A0A1A9N3F5_9BURK</name>
<comment type="caution">
    <text evidence="1">The sequence shown here is derived from an EMBL/GenBank/DDBJ whole genome shotgun (WGS) entry which is preliminary data.</text>
</comment>
<proteinExistence type="predicted"/>
<protein>
    <submittedName>
        <fullName evidence="1">Uncharacterized protein</fullName>
    </submittedName>
</protein>
<evidence type="ECO:0000313" key="2">
    <source>
        <dbReference type="Proteomes" id="UP000078116"/>
    </source>
</evidence>
<sequence>MGVGVGRGAEETEVRGRREWEEGGWTEAWIAGPVSMLGRWRAVRIACWVSVARKWTCCSQRS</sequence>
<reference evidence="1 2" key="1">
    <citation type="submission" date="2016-04" db="EMBL/GenBank/DDBJ databases">
        <title>Reclassification of Paraburkholderia panaciterrae (Farh et al. 2015) Dobritsa &amp; Samadpour 2016 as a later homotypic synonym of Paraburkholderia ginsengiterrae (Farh et al. 2015) Dobritsa &amp; Samadpour 2016.</title>
        <authorList>
            <person name="Dobritsa A.P."/>
            <person name="Kutumbaka K."/>
            <person name="Samadpour M."/>
        </authorList>
    </citation>
    <scope>NUCLEOTIDE SEQUENCE [LARGE SCALE GENOMIC DNA]</scope>
    <source>
        <strain evidence="1 2">DCY85</strain>
    </source>
</reference>
<evidence type="ECO:0000313" key="1">
    <source>
        <dbReference type="EMBL" id="OAJ55579.1"/>
    </source>
</evidence>
<dbReference type="AlphaFoldDB" id="A0A1A9N3F5"/>